<evidence type="ECO:0000313" key="1">
    <source>
        <dbReference type="EMBL" id="AWK05633.1"/>
    </source>
</evidence>
<accession>A0A2S1YNL3</accession>
<proteinExistence type="predicted"/>
<dbReference type="KEGG" id="fcr:HYN56_15855"/>
<organism evidence="1 2">
    <name type="scientific">Flavobacterium crocinum</name>
    <dbReference type="NCBI Taxonomy" id="2183896"/>
    <lineage>
        <taxon>Bacteria</taxon>
        <taxon>Pseudomonadati</taxon>
        <taxon>Bacteroidota</taxon>
        <taxon>Flavobacteriia</taxon>
        <taxon>Flavobacteriales</taxon>
        <taxon>Flavobacteriaceae</taxon>
        <taxon>Flavobacterium</taxon>
    </lineage>
</organism>
<reference evidence="1 2" key="1">
    <citation type="submission" date="2018-05" db="EMBL/GenBank/DDBJ databases">
        <title>Genome sequencing of Flavobacterium sp. HYN0056.</title>
        <authorList>
            <person name="Yi H."/>
            <person name="Baek C."/>
        </authorList>
    </citation>
    <scope>NUCLEOTIDE SEQUENCE [LARGE SCALE GENOMIC DNA]</scope>
    <source>
        <strain evidence="1 2">HYN0056</strain>
    </source>
</reference>
<sequence>MKDDLIVSGMNHFAHQMDNNNMFDDDYQQGKSMEEMLSKKLVGMKIGSSIKGDELDFLDKNASIGIKSITRVSEIKFTIKATTIGSWKGIEDNAYLTIEPNKTITGKYFDRGVKTIKGYKVTQYNTPPMQIGNSKTNSYIINGNNAYYQKTSNTISSWDLRK</sequence>
<protein>
    <submittedName>
        <fullName evidence="1">Uncharacterized protein</fullName>
    </submittedName>
</protein>
<evidence type="ECO:0000313" key="2">
    <source>
        <dbReference type="Proteomes" id="UP000245250"/>
    </source>
</evidence>
<dbReference type="Proteomes" id="UP000245250">
    <property type="component" value="Chromosome"/>
</dbReference>
<dbReference type="RefSeq" id="WP_109193071.1">
    <property type="nucleotide sequence ID" value="NZ_CP029255.1"/>
</dbReference>
<dbReference type="EMBL" id="CP029255">
    <property type="protein sequence ID" value="AWK05633.1"/>
    <property type="molecule type" value="Genomic_DNA"/>
</dbReference>
<gene>
    <name evidence="1" type="ORF">HYN56_15855</name>
</gene>
<keyword evidence="2" id="KW-1185">Reference proteome</keyword>
<dbReference type="AlphaFoldDB" id="A0A2S1YNL3"/>
<name>A0A2S1YNL3_9FLAO</name>